<dbReference type="Gene3D" id="3.40.50.300">
    <property type="entry name" value="P-loop containing nucleotide triphosphate hydrolases"/>
    <property type="match status" value="1"/>
</dbReference>
<protein>
    <recommendedName>
        <fullName evidence="4">DNA mismatch repair proteins mutS family domain-containing protein</fullName>
    </recommendedName>
</protein>
<comment type="caution">
    <text evidence="5">The sequence shown here is derived from an EMBL/GenBank/DDBJ whole genome shotgun (WGS) entry which is preliminary data.</text>
</comment>
<feature type="domain" description="DNA mismatch repair proteins mutS family" evidence="4">
    <location>
        <begin position="31"/>
        <end position="99"/>
    </location>
</feature>
<sequence>MMLLLEVLVMQASSFSLVLIWAESPLFYAKFAILDQLRVDVPAESFEMSPFDRIFVRMGAKDHIMAGQSTFLTELLETTFMLSSATCNSLVALTNLDVGHELQMGKLLPRFQ</sequence>
<dbReference type="PANTHER" id="PTHR11361">
    <property type="entry name" value="DNA MISMATCH REPAIR PROTEIN MUTS FAMILY MEMBER"/>
    <property type="match status" value="1"/>
</dbReference>
<evidence type="ECO:0000313" key="6">
    <source>
        <dbReference type="Proteomes" id="UP000626092"/>
    </source>
</evidence>
<evidence type="ECO:0000256" key="2">
    <source>
        <dbReference type="ARBA" id="ARBA00022840"/>
    </source>
</evidence>
<dbReference type="GO" id="GO:0006298">
    <property type="term" value="P:mismatch repair"/>
    <property type="evidence" value="ECO:0007669"/>
    <property type="project" value="InterPro"/>
</dbReference>
<gene>
    <name evidence="5" type="ORF">RHSIM_Rhsim07G0149300</name>
</gene>
<dbReference type="Proteomes" id="UP000626092">
    <property type="component" value="Unassembled WGS sequence"/>
</dbReference>
<organism evidence="5 6">
    <name type="scientific">Rhododendron simsii</name>
    <name type="common">Sims's rhododendron</name>
    <dbReference type="NCBI Taxonomy" id="118357"/>
    <lineage>
        <taxon>Eukaryota</taxon>
        <taxon>Viridiplantae</taxon>
        <taxon>Streptophyta</taxon>
        <taxon>Embryophyta</taxon>
        <taxon>Tracheophyta</taxon>
        <taxon>Spermatophyta</taxon>
        <taxon>Magnoliopsida</taxon>
        <taxon>eudicotyledons</taxon>
        <taxon>Gunneridae</taxon>
        <taxon>Pentapetalae</taxon>
        <taxon>asterids</taxon>
        <taxon>Ericales</taxon>
        <taxon>Ericaceae</taxon>
        <taxon>Ericoideae</taxon>
        <taxon>Rhodoreae</taxon>
        <taxon>Rhododendron</taxon>
    </lineage>
</organism>
<evidence type="ECO:0000259" key="4">
    <source>
        <dbReference type="Pfam" id="PF00488"/>
    </source>
</evidence>
<name>A0A834GQC1_RHOSS</name>
<dbReference type="InterPro" id="IPR000432">
    <property type="entry name" value="DNA_mismatch_repair_MutS_C"/>
</dbReference>
<accession>A0A834GQC1</accession>
<dbReference type="EMBL" id="WJXA01000007">
    <property type="protein sequence ID" value="KAF7137757.1"/>
    <property type="molecule type" value="Genomic_DNA"/>
</dbReference>
<reference evidence="5" key="1">
    <citation type="submission" date="2019-11" db="EMBL/GenBank/DDBJ databases">
        <authorList>
            <person name="Liu Y."/>
            <person name="Hou J."/>
            <person name="Li T.-Q."/>
            <person name="Guan C.-H."/>
            <person name="Wu X."/>
            <person name="Wu H.-Z."/>
            <person name="Ling F."/>
            <person name="Zhang R."/>
            <person name="Shi X.-G."/>
            <person name="Ren J.-P."/>
            <person name="Chen E.-F."/>
            <person name="Sun J.-M."/>
        </authorList>
    </citation>
    <scope>NUCLEOTIDE SEQUENCE</scope>
    <source>
        <strain evidence="5">Adult_tree_wgs_1</strain>
        <tissue evidence="5">Leaves</tissue>
    </source>
</reference>
<dbReference type="PANTHER" id="PTHR11361:SF150">
    <property type="entry name" value="DNA MISMATCH REPAIR PROTEIN MSH6"/>
    <property type="match status" value="1"/>
</dbReference>
<evidence type="ECO:0000256" key="1">
    <source>
        <dbReference type="ARBA" id="ARBA00022741"/>
    </source>
</evidence>
<evidence type="ECO:0000313" key="5">
    <source>
        <dbReference type="EMBL" id="KAF7137757.1"/>
    </source>
</evidence>
<dbReference type="Pfam" id="PF00488">
    <property type="entry name" value="MutS_V"/>
    <property type="match status" value="1"/>
</dbReference>
<dbReference type="OrthoDB" id="10252754at2759"/>
<evidence type="ECO:0000256" key="3">
    <source>
        <dbReference type="ARBA" id="ARBA00023125"/>
    </source>
</evidence>
<dbReference type="GO" id="GO:0005524">
    <property type="term" value="F:ATP binding"/>
    <property type="evidence" value="ECO:0007669"/>
    <property type="project" value="UniProtKB-KW"/>
</dbReference>
<dbReference type="GO" id="GO:0005634">
    <property type="term" value="C:nucleus"/>
    <property type="evidence" value="ECO:0007669"/>
    <property type="project" value="TreeGrafter"/>
</dbReference>
<dbReference type="GO" id="GO:0030983">
    <property type="term" value="F:mismatched DNA binding"/>
    <property type="evidence" value="ECO:0007669"/>
    <property type="project" value="InterPro"/>
</dbReference>
<proteinExistence type="predicted"/>
<dbReference type="InterPro" id="IPR027417">
    <property type="entry name" value="P-loop_NTPase"/>
</dbReference>
<keyword evidence="1" id="KW-0547">Nucleotide-binding</keyword>
<dbReference type="InterPro" id="IPR045076">
    <property type="entry name" value="MutS"/>
</dbReference>
<keyword evidence="2" id="KW-0067">ATP-binding</keyword>
<keyword evidence="3" id="KW-0238">DNA-binding</keyword>
<keyword evidence="6" id="KW-1185">Reference proteome</keyword>
<dbReference type="GO" id="GO:0140664">
    <property type="term" value="F:ATP-dependent DNA damage sensor activity"/>
    <property type="evidence" value="ECO:0007669"/>
    <property type="project" value="InterPro"/>
</dbReference>
<dbReference type="AlphaFoldDB" id="A0A834GQC1"/>